<keyword evidence="1" id="KW-0812">Transmembrane</keyword>
<feature type="transmembrane region" description="Helical" evidence="1">
    <location>
        <begin position="216"/>
        <end position="236"/>
    </location>
</feature>
<dbReference type="HOGENOM" id="CLU_888902_0_0_1"/>
<dbReference type="RefSeq" id="XP_016645737.1">
    <property type="nucleotide sequence ID" value="XM_016784621.1"/>
</dbReference>
<keyword evidence="3" id="KW-1185">Reference proteome</keyword>
<evidence type="ECO:0000313" key="3">
    <source>
        <dbReference type="Proteomes" id="UP000028545"/>
    </source>
</evidence>
<name>A0A084GF26_PSEDA</name>
<dbReference type="AlphaFoldDB" id="A0A084GF26"/>
<dbReference type="EMBL" id="JOWA01000055">
    <property type="protein sequence ID" value="KEZ45938.1"/>
    <property type="molecule type" value="Genomic_DNA"/>
</dbReference>
<dbReference type="OMA" id="GMIHARI"/>
<comment type="caution">
    <text evidence="2">The sequence shown here is derived from an EMBL/GenBank/DDBJ whole genome shotgun (WGS) entry which is preliminary data.</text>
</comment>
<dbReference type="OrthoDB" id="2830640at2759"/>
<organism evidence="2 3">
    <name type="scientific">Pseudallescheria apiosperma</name>
    <name type="common">Scedosporium apiospermum</name>
    <dbReference type="NCBI Taxonomy" id="563466"/>
    <lineage>
        <taxon>Eukaryota</taxon>
        <taxon>Fungi</taxon>
        <taxon>Dikarya</taxon>
        <taxon>Ascomycota</taxon>
        <taxon>Pezizomycotina</taxon>
        <taxon>Sordariomycetes</taxon>
        <taxon>Hypocreomycetidae</taxon>
        <taxon>Microascales</taxon>
        <taxon>Microascaceae</taxon>
        <taxon>Scedosporium</taxon>
    </lineage>
</organism>
<feature type="transmembrane region" description="Helical" evidence="1">
    <location>
        <begin position="256"/>
        <end position="275"/>
    </location>
</feature>
<dbReference type="VEuPathDB" id="FungiDB:SAPIO_CDS1324"/>
<dbReference type="Proteomes" id="UP000028545">
    <property type="component" value="Unassembled WGS sequence"/>
</dbReference>
<protein>
    <submittedName>
        <fullName evidence="2">Uncharacterized protein</fullName>
    </submittedName>
</protein>
<proteinExistence type="predicted"/>
<keyword evidence="1" id="KW-0472">Membrane</keyword>
<dbReference type="KEGG" id="sapo:SAPIO_CDS1324"/>
<gene>
    <name evidence="2" type="ORF">SAPIO_CDS1324</name>
</gene>
<sequence>MTLSYSFKTHITSGYVKAAASTDLKHLVEELLPCAEPTAHPFLLPLLVLNRELCTNMEEVQRRVRDSLQAIENSLSGWSRKPSGRYEGRSAKNADINGISCMLADARGHMLWERPETWKQVLESVKTSLGLFWDELPLEDKASMVKLHQSIERRIGFIKARLAGIESYAQDTKDRLEIQAKALDVLLLETEAKMSVAMTSASSRIAKSAKTGSRDLASLTIVTLVFLPATFLAALLPNPFSRAFDSKIDILASLSALLGIGIAFLIMLTSLCWAVKIRQRNIWRHSEEGRKVVNFTTGARPMSRGIDVHGSII</sequence>
<reference evidence="2 3" key="1">
    <citation type="journal article" date="2014" name="Genome Announc.">
        <title>Draft genome sequence of the pathogenic fungus Scedosporium apiospermum.</title>
        <authorList>
            <person name="Vandeputte P."/>
            <person name="Ghamrawi S."/>
            <person name="Rechenmann M."/>
            <person name="Iltis A."/>
            <person name="Giraud S."/>
            <person name="Fleury M."/>
            <person name="Thornton C."/>
            <person name="Delhaes L."/>
            <person name="Meyer W."/>
            <person name="Papon N."/>
            <person name="Bouchara J.P."/>
        </authorList>
    </citation>
    <scope>NUCLEOTIDE SEQUENCE [LARGE SCALE GENOMIC DNA]</scope>
    <source>
        <strain evidence="2 3">IHEM 14462</strain>
    </source>
</reference>
<keyword evidence="1" id="KW-1133">Transmembrane helix</keyword>
<evidence type="ECO:0000256" key="1">
    <source>
        <dbReference type="SAM" id="Phobius"/>
    </source>
</evidence>
<dbReference type="GeneID" id="27720396"/>
<evidence type="ECO:0000313" key="2">
    <source>
        <dbReference type="EMBL" id="KEZ45938.1"/>
    </source>
</evidence>
<accession>A0A084GF26</accession>